<dbReference type="InterPro" id="IPR013783">
    <property type="entry name" value="Ig-like_fold"/>
</dbReference>
<dbReference type="GO" id="GO:0005576">
    <property type="term" value="C:extracellular region"/>
    <property type="evidence" value="ECO:0007669"/>
    <property type="project" value="UniProtKB-SubCell"/>
</dbReference>
<proteinExistence type="inferred from homology"/>
<feature type="chain" id="PRO_5003280711" evidence="10">
    <location>
        <begin position="33"/>
        <end position="699"/>
    </location>
</feature>
<dbReference type="AlphaFoldDB" id="F2JXH3"/>
<evidence type="ECO:0000259" key="11">
    <source>
        <dbReference type="PROSITE" id="PS50853"/>
    </source>
</evidence>
<evidence type="ECO:0000256" key="4">
    <source>
        <dbReference type="ARBA" id="ARBA00022723"/>
    </source>
</evidence>
<feature type="compositionally biased region" description="Low complexity" evidence="9">
    <location>
        <begin position="274"/>
        <end position="291"/>
    </location>
</feature>
<comment type="cofactor">
    <cofactor evidence="1">
        <name>Ca(2+)</name>
        <dbReference type="ChEBI" id="CHEBI:29108"/>
    </cofactor>
</comment>
<organism evidence="12 13">
    <name type="scientific">Marinomonas mediterranea (strain ATCC 700492 / JCM 21426 / NBRC 103028 / MMB-1)</name>
    <dbReference type="NCBI Taxonomy" id="717774"/>
    <lineage>
        <taxon>Bacteria</taxon>
        <taxon>Pseudomonadati</taxon>
        <taxon>Pseudomonadota</taxon>
        <taxon>Gammaproteobacteria</taxon>
        <taxon>Oceanospirillales</taxon>
        <taxon>Oceanospirillaceae</taxon>
        <taxon>Marinomonas</taxon>
    </lineage>
</organism>
<dbReference type="Proteomes" id="UP000001062">
    <property type="component" value="Chromosome"/>
</dbReference>
<dbReference type="PROSITE" id="PS50231">
    <property type="entry name" value="RICIN_B_LECTIN"/>
    <property type="match status" value="1"/>
</dbReference>
<dbReference type="STRING" id="717774.Marme_2642"/>
<dbReference type="GO" id="GO:0030570">
    <property type="term" value="F:pectate lyase activity"/>
    <property type="evidence" value="ECO:0007669"/>
    <property type="project" value="UniProtKB-EC"/>
</dbReference>
<keyword evidence="4" id="KW-0479">Metal-binding</keyword>
<dbReference type="Gene3D" id="2.160.20.10">
    <property type="entry name" value="Single-stranded right-handed beta-helix, Pectin lyase-like"/>
    <property type="match status" value="1"/>
</dbReference>
<keyword evidence="5 10" id="KW-0732">Signal</keyword>
<dbReference type="EMBL" id="CP002583">
    <property type="protein sequence ID" value="ADZ91873.1"/>
    <property type="molecule type" value="Genomic_DNA"/>
</dbReference>
<keyword evidence="6" id="KW-0106">Calcium</keyword>
<feature type="signal peptide" evidence="10">
    <location>
        <begin position="1"/>
        <end position="32"/>
    </location>
</feature>
<comment type="subcellular location">
    <subcellularLocation>
        <location evidence="2">Secreted</location>
    </subcellularLocation>
</comment>
<dbReference type="CDD" id="cd00063">
    <property type="entry name" value="FN3"/>
    <property type="match status" value="1"/>
</dbReference>
<dbReference type="InterPro" id="IPR003961">
    <property type="entry name" value="FN3_dom"/>
</dbReference>
<evidence type="ECO:0000256" key="1">
    <source>
        <dbReference type="ARBA" id="ARBA00001913"/>
    </source>
</evidence>
<dbReference type="SUPFAM" id="SSF50370">
    <property type="entry name" value="Ricin B-like lectins"/>
    <property type="match status" value="1"/>
</dbReference>
<evidence type="ECO:0000256" key="10">
    <source>
        <dbReference type="SAM" id="SignalP"/>
    </source>
</evidence>
<evidence type="ECO:0000313" key="12">
    <source>
        <dbReference type="EMBL" id="ADZ91873.1"/>
    </source>
</evidence>
<protein>
    <submittedName>
        <fullName evidence="12">Pectate lyase</fullName>
        <ecNumber evidence="12">4.2.2.2</ecNumber>
    </submittedName>
</protein>
<reference evidence="12 13" key="1">
    <citation type="journal article" date="2012" name="Stand. Genomic Sci.">
        <title>Complete genome sequence of the melanogenic marine bacterium Marinomonas mediterranea type strain (MMB-1(T)).</title>
        <authorList>
            <person name="Lucas-Elio P."/>
            <person name="Goodwin L."/>
            <person name="Woyke T."/>
            <person name="Pitluck S."/>
            <person name="Nolan M."/>
            <person name="Kyrpides N.C."/>
            <person name="Detter J.C."/>
            <person name="Copeland A."/>
            <person name="Teshima H."/>
            <person name="Bruce D."/>
            <person name="Detter C."/>
            <person name="Tapia R."/>
            <person name="Han S."/>
            <person name="Land M.L."/>
            <person name="Ivanova N."/>
            <person name="Mikhailova N."/>
            <person name="Johnston A.W."/>
            <person name="Sanchez-Amat A."/>
        </authorList>
    </citation>
    <scope>NUCLEOTIDE SEQUENCE [LARGE SCALE GENOMIC DNA]</scope>
    <source>
        <strain evidence="13">ATCC 700492 / JCM 21426 / NBRC 103028 / MMB-1</strain>
    </source>
</reference>
<dbReference type="PATRIC" id="fig|717774.3.peg.2728"/>
<dbReference type="InterPro" id="IPR011050">
    <property type="entry name" value="Pectin_lyase_fold/virulence"/>
</dbReference>
<evidence type="ECO:0000256" key="9">
    <source>
        <dbReference type="SAM" id="MobiDB-lite"/>
    </source>
</evidence>
<dbReference type="PROSITE" id="PS50853">
    <property type="entry name" value="FN3"/>
    <property type="match status" value="1"/>
</dbReference>
<feature type="domain" description="Fibronectin type-III" evidence="11">
    <location>
        <begin position="189"/>
        <end position="281"/>
    </location>
</feature>
<dbReference type="PANTHER" id="PTHR40088:SF1">
    <property type="entry name" value="PECTATE LYASE PEL9"/>
    <property type="match status" value="1"/>
</dbReference>
<accession>F2JXH3</accession>
<name>F2JXH3_MARM1</name>
<keyword evidence="3" id="KW-0964">Secreted</keyword>
<evidence type="ECO:0000256" key="8">
    <source>
        <dbReference type="ARBA" id="ARBA00038263"/>
    </source>
</evidence>
<dbReference type="PANTHER" id="PTHR40088">
    <property type="entry name" value="PECTATE LYASE (EUROFUNG)"/>
    <property type="match status" value="1"/>
</dbReference>
<dbReference type="Gene3D" id="2.80.10.50">
    <property type="match status" value="2"/>
</dbReference>
<dbReference type="InterPro" id="IPR053868">
    <property type="entry name" value="Pel9A-like_beta_helix"/>
</dbReference>
<dbReference type="eggNOG" id="COG4733">
    <property type="taxonomic scope" value="Bacteria"/>
</dbReference>
<evidence type="ECO:0000256" key="2">
    <source>
        <dbReference type="ARBA" id="ARBA00004613"/>
    </source>
</evidence>
<dbReference type="Gene3D" id="2.60.40.10">
    <property type="entry name" value="Immunoglobulins"/>
    <property type="match status" value="1"/>
</dbReference>
<keyword evidence="7 12" id="KW-0456">Lyase</keyword>
<dbReference type="RefSeq" id="WP_013661776.1">
    <property type="nucleotide sequence ID" value="NC_015276.1"/>
</dbReference>
<comment type="similarity">
    <text evidence="8">Belongs to the polysaccharide lyase 9 family.</text>
</comment>
<dbReference type="Pfam" id="PF14200">
    <property type="entry name" value="RicinB_lectin_2"/>
    <property type="match status" value="1"/>
</dbReference>
<evidence type="ECO:0000256" key="5">
    <source>
        <dbReference type="ARBA" id="ARBA00022729"/>
    </source>
</evidence>
<gene>
    <name evidence="12" type="ordered locus">Marme_2642</name>
</gene>
<dbReference type="SMART" id="SM00458">
    <property type="entry name" value="RICIN"/>
    <property type="match status" value="1"/>
</dbReference>
<evidence type="ECO:0000313" key="13">
    <source>
        <dbReference type="Proteomes" id="UP000001062"/>
    </source>
</evidence>
<dbReference type="InterPro" id="IPR000772">
    <property type="entry name" value="Ricin_B_lectin"/>
</dbReference>
<dbReference type="InterPro" id="IPR012334">
    <property type="entry name" value="Pectin_lyas_fold"/>
</dbReference>
<dbReference type="SUPFAM" id="SSF51126">
    <property type="entry name" value="Pectin lyase-like"/>
    <property type="match status" value="1"/>
</dbReference>
<feature type="region of interest" description="Disordered" evidence="9">
    <location>
        <begin position="269"/>
        <end position="291"/>
    </location>
</feature>
<dbReference type="GO" id="GO:0046872">
    <property type="term" value="F:metal ion binding"/>
    <property type="evidence" value="ECO:0007669"/>
    <property type="project" value="UniProtKB-KW"/>
</dbReference>
<dbReference type="eggNOG" id="COG3866">
    <property type="taxonomic scope" value="Bacteria"/>
</dbReference>
<dbReference type="KEGG" id="mme:Marme_2642"/>
<dbReference type="Pfam" id="PF00041">
    <property type="entry name" value="fn3"/>
    <property type="match status" value="1"/>
</dbReference>
<dbReference type="InterPro" id="IPR035992">
    <property type="entry name" value="Ricin_B-like_lectins"/>
</dbReference>
<dbReference type="InterPro" id="IPR052052">
    <property type="entry name" value="Polysaccharide_Lyase_9"/>
</dbReference>
<evidence type="ECO:0000256" key="7">
    <source>
        <dbReference type="ARBA" id="ARBA00023239"/>
    </source>
</evidence>
<dbReference type="CDD" id="cd00161">
    <property type="entry name" value="beta-trefoil_Ricin-like"/>
    <property type="match status" value="1"/>
</dbReference>
<sequence length="699" mass="73549" precursor="true">MNAKYFRNNHWKVLSGAIFMGSGALLSSSVVAADYCTDAPKDGEIYKIVNVGADKLLAAEDGTKKANVQIEANTGLASQRFYLNQSSDSGGWAIKATDTGYAVTVDGGSKANGGNLLQKPYSESASQEWSLQQDASGSYSGAYQIVNLNSSLAMTVAGADEGANVYQNEDAGVSSQRWWLEPVNADCDGGASVSLSGSAGDGSVTLSWTDSGTGSTYQIMQDTDGEPSGRVRVGKVSSSTHSYTATGLNNGTTYYFWIKFKNSDGTSSDSNVFSATPSASSSGGSTSTADISSSAAAPTAAAASKAGANRDPMVNGFPSFITAKVSGATVVSSVSALESAISSASGGDVIYIREGTYSTSSTIELTESGNASKPIVLSVYPGDDRPVFNFSSQSESSNNRGFELSGSYWHIYGFDIKNAGDNGMFVSGSHNTIEFMSFYRNSDTGLQLGNGAAYNFVKNSDSYYNADSSLENADGFAAKLTVGTGNYFYGCRAWQNLDDGFDGYLRDNGSTILTTHEYTWMIRNGYQENGSLGVGDGNGFKTGGSDNKDLAHNGIYINTIAAGNTADGYDQNSNRGSVTIYNAVSYKNSRNFGLGDSGSREFKKLTIKNSISYNGSNSDQLNADSMSVSKNSWQVASVSSSDFQSLDIDELLQDRQEDGSLPVIDFFHLKSGSDLIDAGTDVGLNYNGSAPDLGSFESN</sequence>
<keyword evidence="13" id="KW-1185">Reference proteome</keyword>
<dbReference type="SUPFAM" id="SSF49265">
    <property type="entry name" value="Fibronectin type III"/>
    <property type="match status" value="1"/>
</dbReference>
<dbReference type="Pfam" id="PF22842">
    <property type="entry name" value="Pel9A-like_beta_helix"/>
    <property type="match status" value="1"/>
</dbReference>
<evidence type="ECO:0000256" key="3">
    <source>
        <dbReference type="ARBA" id="ARBA00022525"/>
    </source>
</evidence>
<dbReference type="InterPro" id="IPR036116">
    <property type="entry name" value="FN3_sf"/>
</dbReference>
<dbReference type="HOGENOM" id="CLU_378074_0_0_6"/>
<evidence type="ECO:0000256" key="6">
    <source>
        <dbReference type="ARBA" id="ARBA00022837"/>
    </source>
</evidence>
<dbReference type="EC" id="4.2.2.2" evidence="12"/>